<dbReference type="KEGG" id="asd:AS9A_2760"/>
<reference evidence="11 12" key="1">
    <citation type="journal article" date="2011" name="J. Bacteriol.">
        <title>Complete genome sequence of Amycolicicoccus subflavus DQS3-9A1T, an actinomycete isolated from crude oil-polluted soil.</title>
        <authorList>
            <person name="Cai M."/>
            <person name="Chen W.M."/>
            <person name="Nie Y."/>
            <person name="Chi C.Q."/>
            <person name="Wang Y.N."/>
            <person name="Tang Y.Q."/>
            <person name="Li G.Y."/>
            <person name="Wu X.L."/>
        </authorList>
    </citation>
    <scope>NUCLEOTIDE SEQUENCE [LARGE SCALE GENOMIC DNA]</scope>
    <source>
        <strain evidence="12">DSM 45089 / DQS3-9A1</strain>
    </source>
</reference>
<proteinExistence type="inferred from homology"/>
<feature type="region of interest" description="Disordered" evidence="8">
    <location>
        <begin position="1"/>
        <end position="21"/>
    </location>
</feature>
<name>F6EIA0_HOYSD</name>
<feature type="transmembrane region" description="Helical" evidence="9">
    <location>
        <begin position="172"/>
        <end position="191"/>
    </location>
</feature>
<evidence type="ECO:0000256" key="9">
    <source>
        <dbReference type="SAM" id="Phobius"/>
    </source>
</evidence>
<comment type="similarity">
    <text evidence="2">Belongs to the amino acid-polyamine-organocation (APC) superfamily. Amino acid transporter (AAT) (TC 2.A.3.1) family.</text>
</comment>
<evidence type="ECO:0000256" key="7">
    <source>
        <dbReference type="ARBA" id="ARBA00023136"/>
    </source>
</evidence>
<dbReference type="EMBL" id="CP002786">
    <property type="protein sequence ID" value="AEF41207.1"/>
    <property type="molecule type" value="Genomic_DNA"/>
</dbReference>
<dbReference type="GO" id="GO:0055085">
    <property type="term" value="P:transmembrane transport"/>
    <property type="evidence" value="ECO:0007669"/>
    <property type="project" value="InterPro"/>
</dbReference>
<dbReference type="eggNOG" id="COG1113">
    <property type="taxonomic scope" value="Bacteria"/>
</dbReference>
<feature type="domain" description="Amino acid permease/ SLC12A" evidence="10">
    <location>
        <begin position="31"/>
        <end position="465"/>
    </location>
</feature>
<keyword evidence="6 9" id="KW-1133">Transmembrane helix</keyword>
<feature type="transmembrane region" description="Helical" evidence="9">
    <location>
        <begin position="108"/>
        <end position="133"/>
    </location>
</feature>
<keyword evidence="7 9" id="KW-0472">Membrane</keyword>
<feature type="transmembrane region" description="Helical" evidence="9">
    <location>
        <begin position="415"/>
        <end position="436"/>
    </location>
</feature>
<dbReference type="Pfam" id="PF00324">
    <property type="entry name" value="AA_permease"/>
    <property type="match status" value="1"/>
</dbReference>
<dbReference type="PROSITE" id="PS00218">
    <property type="entry name" value="AMINO_ACID_PERMEASE_1"/>
    <property type="match status" value="1"/>
</dbReference>
<dbReference type="GO" id="GO:0006865">
    <property type="term" value="P:amino acid transport"/>
    <property type="evidence" value="ECO:0007669"/>
    <property type="project" value="UniProtKB-KW"/>
</dbReference>
<dbReference type="Gene3D" id="1.20.1740.10">
    <property type="entry name" value="Amino acid/polyamine transporter I"/>
    <property type="match status" value="1"/>
</dbReference>
<organism evidence="11 12">
    <name type="scientific">Hoyosella subflava (strain DSM 45089 / JCM 17490 / NBRC 109087 / DQS3-9A1)</name>
    <name type="common">Amycolicicoccus subflavus</name>
    <dbReference type="NCBI Taxonomy" id="443218"/>
    <lineage>
        <taxon>Bacteria</taxon>
        <taxon>Bacillati</taxon>
        <taxon>Actinomycetota</taxon>
        <taxon>Actinomycetes</taxon>
        <taxon>Mycobacteriales</taxon>
        <taxon>Hoyosellaceae</taxon>
        <taxon>Hoyosella</taxon>
    </lineage>
</organism>
<feature type="transmembrane region" description="Helical" evidence="9">
    <location>
        <begin position="139"/>
        <end position="160"/>
    </location>
</feature>
<feature type="transmembrane region" description="Helical" evidence="9">
    <location>
        <begin position="253"/>
        <end position="274"/>
    </location>
</feature>
<dbReference type="AlphaFoldDB" id="F6EIA0"/>
<feature type="transmembrane region" description="Helical" evidence="9">
    <location>
        <begin position="58"/>
        <end position="77"/>
    </location>
</feature>
<dbReference type="HOGENOM" id="CLU_007946_9_2_11"/>
<gene>
    <name evidence="11" type="ordered locus">AS9A_2760</name>
</gene>
<evidence type="ECO:0000256" key="2">
    <source>
        <dbReference type="ARBA" id="ARBA00008583"/>
    </source>
</evidence>
<evidence type="ECO:0000256" key="8">
    <source>
        <dbReference type="SAM" id="MobiDB-lite"/>
    </source>
</evidence>
<feature type="transmembrane region" description="Helical" evidence="9">
    <location>
        <begin position="442"/>
        <end position="462"/>
    </location>
</feature>
<feature type="transmembrane region" description="Helical" evidence="9">
    <location>
        <begin position="348"/>
        <end position="367"/>
    </location>
</feature>
<dbReference type="PANTHER" id="PTHR43495">
    <property type="entry name" value="GABA PERMEASE"/>
    <property type="match status" value="1"/>
</dbReference>
<evidence type="ECO:0000256" key="1">
    <source>
        <dbReference type="ARBA" id="ARBA00004141"/>
    </source>
</evidence>
<sequence length="472" mass="49408">MSTVETLRSPAPHGKPAGGPVLRQAMKPRQLVMMSLGGAIGAGLFVGSGAGIGVAGPAILVSFIIAGFLVVLVMRMMGELVAANPSSGAFSVHAERAIGPVAGRTIGWLYWVQVVAVIAAEATAAAAITTATFPSIPQWSAAFVFMSVFTVVNLLGVARFGAFEFWFSTLKIAAVIGFLVIGAALLLGWLPNVSSPGLTNLIGGDGFAPNGITGIAAGLLIVVFAFGGTEIIAIAAAETSNPRRNIARAVRTLVWRILVFYVGSVFIIVAVMPWDSPALSSGPFVAVLEVAKVPGAAALMAFVIVVALLSSLNAMLFSASRMIYSLAERGGAPSAFAAVTRNGVPRNAVLASVAFGFVTVFLNYVAPDKVLPLLLNAVGSTILVLWTYVTVSQIRLRRKAERNGTASQLPLKMWAFPYLSYFTLAMLGSVAVLALFDPAARNQLMATAVLTSAIAVWCWLSLKREQNQLLEV</sequence>
<dbReference type="PIRSF" id="PIRSF006060">
    <property type="entry name" value="AA_transporter"/>
    <property type="match status" value="1"/>
</dbReference>
<dbReference type="InterPro" id="IPR004840">
    <property type="entry name" value="Amino_acid_permease_CS"/>
</dbReference>
<dbReference type="FunFam" id="1.20.1740.10:FF:000001">
    <property type="entry name" value="Amino acid permease"/>
    <property type="match status" value="1"/>
</dbReference>
<keyword evidence="12" id="KW-1185">Reference proteome</keyword>
<accession>F6EIA0</accession>
<feature type="transmembrane region" description="Helical" evidence="9">
    <location>
        <begin position="211"/>
        <end position="233"/>
    </location>
</feature>
<evidence type="ECO:0000259" key="10">
    <source>
        <dbReference type="Pfam" id="PF00324"/>
    </source>
</evidence>
<evidence type="ECO:0000256" key="4">
    <source>
        <dbReference type="ARBA" id="ARBA00022692"/>
    </source>
</evidence>
<keyword evidence="4 9" id="KW-0812">Transmembrane</keyword>
<dbReference type="InterPro" id="IPR004841">
    <property type="entry name" value="AA-permease/SLC12A_dom"/>
</dbReference>
<protein>
    <submittedName>
        <fullName evidence="11">Putative amino acid transporter</fullName>
    </submittedName>
</protein>
<dbReference type="Proteomes" id="UP000009235">
    <property type="component" value="Chromosome"/>
</dbReference>
<evidence type="ECO:0000256" key="3">
    <source>
        <dbReference type="ARBA" id="ARBA00022448"/>
    </source>
</evidence>
<evidence type="ECO:0000313" key="12">
    <source>
        <dbReference type="Proteomes" id="UP000009235"/>
    </source>
</evidence>
<evidence type="ECO:0000256" key="5">
    <source>
        <dbReference type="ARBA" id="ARBA00022970"/>
    </source>
</evidence>
<keyword evidence="3" id="KW-0813">Transport</keyword>
<dbReference type="PANTHER" id="PTHR43495:SF5">
    <property type="entry name" value="GAMMA-AMINOBUTYRIC ACID PERMEASE"/>
    <property type="match status" value="1"/>
</dbReference>
<evidence type="ECO:0000313" key="11">
    <source>
        <dbReference type="EMBL" id="AEF41207.1"/>
    </source>
</evidence>
<feature type="transmembrane region" description="Helical" evidence="9">
    <location>
        <begin position="294"/>
        <end position="316"/>
    </location>
</feature>
<keyword evidence="5" id="KW-0029">Amino-acid transport</keyword>
<evidence type="ECO:0000256" key="6">
    <source>
        <dbReference type="ARBA" id="ARBA00022989"/>
    </source>
</evidence>
<comment type="subcellular location">
    <subcellularLocation>
        <location evidence="1">Membrane</location>
        <topology evidence="1">Multi-pass membrane protein</topology>
    </subcellularLocation>
</comment>
<dbReference type="STRING" id="443218.AS9A_2760"/>
<feature type="transmembrane region" description="Helical" evidence="9">
    <location>
        <begin position="373"/>
        <end position="394"/>
    </location>
</feature>
<feature type="transmembrane region" description="Helical" evidence="9">
    <location>
        <begin position="31"/>
        <end position="52"/>
    </location>
</feature>
<dbReference type="GO" id="GO:0016020">
    <property type="term" value="C:membrane"/>
    <property type="evidence" value="ECO:0007669"/>
    <property type="project" value="UniProtKB-SubCell"/>
</dbReference>